<feature type="region of interest" description="Disordered" evidence="1">
    <location>
        <begin position="1"/>
        <end position="206"/>
    </location>
</feature>
<feature type="compositionally biased region" description="Basic and acidic residues" evidence="1">
    <location>
        <begin position="94"/>
        <end position="104"/>
    </location>
</feature>
<dbReference type="Proteomes" id="UP001314169">
    <property type="component" value="Chromosome 7"/>
</dbReference>
<reference evidence="2" key="1">
    <citation type="submission" date="2023-12" db="EMBL/GenBank/DDBJ databases">
        <authorList>
            <person name="Brown T."/>
        </authorList>
    </citation>
    <scope>NUCLEOTIDE SEQUENCE</scope>
</reference>
<protein>
    <submittedName>
        <fullName evidence="2">Uncharacterized protein</fullName>
    </submittedName>
</protein>
<evidence type="ECO:0000256" key="1">
    <source>
        <dbReference type="SAM" id="MobiDB-lite"/>
    </source>
</evidence>
<sequence>MIRTELPAFPPWTFPRENLPPRPPPGPCGACSGLGSGRPPARQPGSERGVPAPFVQGATLEPRGPGPPRVGNVSGQIAQVERVPPGLGPLCGRRGGERGGERGGDAWFRYVTGKSPIKESAGRAISRTSEVLGRSPKSGVRPDPSCSALSGPAWPPARSSPPAGSGFGDSVPWSDRTQRDRRPPAEMPGKRARKSAQPGPARAPAEAEIECALQLRRIGDKLSFLQKLMNLMYKLFGSGT</sequence>
<gene>
    <name evidence="2" type="ORF">MPIPNATIZW_LOCUS15999</name>
</gene>
<dbReference type="EMBL" id="OY882864">
    <property type="protein sequence ID" value="CAK6447693.1"/>
    <property type="molecule type" value="Genomic_DNA"/>
</dbReference>
<name>A0ABP0AB03_PIPNA</name>
<feature type="compositionally biased region" description="Pro residues" evidence="1">
    <location>
        <begin position="8"/>
        <end position="27"/>
    </location>
</feature>
<dbReference type="PANTHER" id="PTHR14299:SF0">
    <property type="entry name" value="PHORBOL-12-MYRISTATE-13-ACETATE-INDUCED PROTEIN 1"/>
    <property type="match status" value="1"/>
</dbReference>
<proteinExistence type="predicted"/>
<evidence type="ECO:0000313" key="2">
    <source>
        <dbReference type="EMBL" id="CAK6447693.1"/>
    </source>
</evidence>
<dbReference type="InterPro" id="IPR024140">
    <property type="entry name" value="Noxa"/>
</dbReference>
<dbReference type="PANTHER" id="PTHR14299">
    <property type="entry name" value="PHORBOL-12-MYRISTATE-13-ACETATE-INDUCED PROTEIN 1"/>
    <property type="match status" value="1"/>
</dbReference>
<dbReference type="Pfam" id="PF15150">
    <property type="entry name" value="PMAIP1"/>
    <property type="match status" value="1"/>
</dbReference>
<evidence type="ECO:0000313" key="3">
    <source>
        <dbReference type="Proteomes" id="UP001314169"/>
    </source>
</evidence>
<keyword evidence="3" id="KW-1185">Reference proteome</keyword>
<organism evidence="2 3">
    <name type="scientific">Pipistrellus nathusii</name>
    <name type="common">Nathusius' pipistrelle</name>
    <dbReference type="NCBI Taxonomy" id="59473"/>
    <lineage>
        <taxon>Eukaryota</taxon>
        <taxon>Metazoa</taxon>
        <taxon>Chordata</taxon>
        <taxon>Craniata</taxon>
        <taxon>Vertebrata</taxon>
        <taxon>Euteleostomi</taxon>
        <taxon>Mammalia</taxon>
        <taxon>Eutheria</taxon>
        <taxon>Laurasiatheria</taxon>
        <taxon>Chiroptera</taxon>
        <taxon>Yangochiroptera</taxon>
        <taxon>Vespertilionidae</taxon>
        <taxon>Pipistrellus</taxon>
    </lineage>
</organism>
<accession>A0ABP0AB03</accession>